<dbReference type="SUPFAM" id="SSF51445">
    <property type="entry name" value="(Trans)glycosidases"/>
    <property type="match status" value="1"/>
</dbReference>
<reference evidence="2 3" key="2">
    <citation type="journal article" date="2018" name="Int. J. Syst. Evol. Microbiol.">
        <title>Burkholderia insecticola sp. nov., a gut symbiotic bacterium of the bean bug Riptortus pedestris.</title>
        <authorList>
            <person name="Takeshita K."/>
            <person name="Tamaki H."/>
            <person name="Ohbayashi T."/>
            <person name="Meng X.-Y."/>
            <person name="Sone T."/>
            <person name="Mitani Y."/>
            <person name="Peeters C."/>
            <person name="Kikuchi Y."/>
            <person name="Vandamme P."/>
        </authorList>
    </citation>
    <scope>NUCLEOTIDE SEQUENCE [LARGE SCALE GENOMIC DNA]</scope>
    <source>
        <strain evidence="2">RPE64</strain>
    </source>
</reference>
<evidence type="ECO:0000256" key="1">
    <source>
        <dbReference type="SAM" id="SignalP"/>
    </source>
</evidence>
<evidence type="ECO:0000313" key="2">
    <source>
        <dbReference type="EMBL" id="BAN21789.1"/>
    </source>
</evidence>
<dbReference type="Gene3D" id="3.20.20.80">
    <property type="entry name" value="Glycosidases"/>
    <property type="match status" value="1"/>
</dbReference>
<name>R4WES6_9BURK</name>
<keyword evidence="3" id="KW-1185">Reference proteome</keyword>
<evidence type="ECO:0000313" key="3">
    <source>
        <dbReference type="Proteomes" id="UP000013966"/>
    </source>
</evidence>
<gene>
    <name evidence="2" type="ORF">BRPE64_ACDS00350</name>
</gene>
<feature type="signal peptide" evidence="1">
    <location>
        <begin position="1"/>
        <end position="35"/>
    </location>
</feature>
<accession>R4WES6</accession>
<dbReference type="AlphaFoldDB" id="R4WES6"/>
<sequence>MKNSTLISPSAVKRVISAPKASLVAAAVATSLLLAACGGGSGGDAFDTASSVDAARRNTSAFAIGSPAANATVSGTATVNGTSGSKWTKVSVVDTSTGNKIARDVTPANGAFSTTVDTTRLTAGNHTWQVTATDSTGGTRSVLNVNVVVNNTKATTPTAPTTTKIFYGANGHNNEGGAYDISNPALQLSQLQDLGVKMYRNEVYSQAAANKLAGIAKTMAAGGVTVYPVMLMGLDFNNENDAYNAGYQLGVWTATANKYPYYEVSNELEADALTGNVDGVYPQHFDNAKFQKARGVIRGMIAGIKSVDTNGKIIMGGGAWMHYGFDQMLANGTQPDGSTGHPVVSWDITAWHWYSDQGDITNACGGTGCHDVLAVLQQMGKPIWINEFGVRPNMGSDQQIASYLVGNKMMAQFVSVASKYNIQAIQTYELYDDPAGGEGAYGLLKNDGKTPKAAYTAFKNFVASNPK</sequence>
<dbReference type="InterPro" id="IPR017853">
    <property type="entry name" value="GH"/>
</dbReference>
<dbReference type="KEGG" id="buo:BRPE64_ACDS00350"/>
<evidence type="ECO:0008006" key="4">
    <source>
        <dbReference type="Google" id="ProtNLM"/>
    </source>
</evidence>
<protein>
    <recommendedName>
        <fullName evidence="4">Asl1-like glycosyl hydrolase catalytic domain-containing protein</fullName>
    </recommendedName>
</protein>
<dbReference type="PATRIC" id="fig|758793.3.peg.36"/>
<feature type="chain" id="PRO_5004380776" description="Asl1-like glycosyl hydrolase catalytic domain-containing protein" evidence="1">
    <location>
        <begin position="36"/>
        <end position="467"/>
    </location>
</feature>
<organism evidence="2 3">
    <name type="scientific">Caballeronia insecticola</name>
    <dbReference type="NCBI Taxonomy" id="758793"/>
    <lineage>
        <taxon>Bacteria</taxon>
        <taxon>Pseudomonadati</taxon>
        <taxon>Pseudomonadota</taxon>
        <taxon>Betaproteobacteria</taxon>
        <taxon>Burkholderiales</taxon>
        <taxon>Burkholderiaceae</taxon>
        <taxon>Caballeronia</taxon>
    </lineage>
</organism>
<dbReference type="HOGENOM" id="CLU_032376_0_0_4"/>
<proteinExistence type="predicted"/>
<dbReference type="EMBL" id="AP013058">
    <property type="protein sequence ID" value="BAN21789.1"/>
    <property type="molecule type" value="Genomic_DNA"/>
</dbReference>
<dbReference type="Proteomes" id="UP000013966">
    <property type="component" value="Chromosome 1"/>
</dbReference>
<keyword evidence="1" id="KW-0732">Signal</keyword>
<reference evidence="2 3" key="1">
    <citation type="journal article" date="2013" name="Genome Announc.">
        <title>Complete Genome Sequence of Burkholderia sp. Strain RPE64, Bacterial Symbiont of the Bean Bug Riptortus pedestris.</title>
        <authorList>
            <person name="Shibata T.F."/>
            <person name="Maeda T."/>
            <person name="Nikoh N."/>
            <person name="Yamaguchi K."/>
            <person name="Oshima K."/>
            <person name="Hattori M."/>
            <person name="Nishiyama T."/>
            <person name="Hasebe M."/>
            <person name="Fukatsu T."/>
            <person name="Kikuchi Y."/>
            <person name="Shigenobu S."/>
        </authorList>
    </citation>
    <scope>NUCLEOTIDE SEQUENCE [LARGE SCALE GENOMIC DNA]</scope>
</reference>